<dbReference type="PANTHER" id="PTHR38099:SF1">
    <property type="entry name" value="LARGE RIBOSOMAL RNA SUBUNIT ACCUMULATION PROTEIN YCED"/>
    <property type="match status" value="1"/>
</dbReference>
<gene>
    <name evidence="7" type="ORF">MCNOR_2605</name>
</gene>
<dbReference type="Pfam" id="PF02620">
    <property type="entry name" value="YceD"/>
    <property type="match status" value="1"/>
</dbReference>
<proteinExistence type="inferred from homology"/>
<comment type="function">
    <text evidence="1">Plays a role in synthesis, processing and/or stability of 23S rRNA.</text>
</comment>
<organism evidence="7 8">
    <name type="scientific">Methylococcus capsulatus</name>
    <dbReference type="NCBI Taxonomy" id="414"/>
    <lineage>
        <taxon>Bacteria</taxon>
        <taxon>Pseudomonadati</taxon>
        <taxon>Pseudomonadota</taxon>
        <taxon>Gammaproteobacteria</taxon>
        <taxon>Methylococcales</taxon>
        <taxon>Methylococcaceae</taxon>
        <taxon>Methylococcus</taxon>
    </lineage>
</organism>
<evidence type="ECO:0000256" key="4">
    <source>
        <dbReference type="ARBA" id="ARBA00022517"/>
    </source>
</evidence>
<evidence type="ECO:0000313" key="8">
    <source>
        <dbReference type="Proteomes" id="UP001158598"/>
    </source>
</evidence>
<comment type="similarity">
    <text evidence="2">Belongs to the DUF177 domain family.</text>
</comment>
<dbReference type="GO" id="GO:0042254">
    <property type="term" value="P:ribosome biogenesis"/>
    <property type="evidence" value="ECO:0007669"/>
    <property type="project" value="UniProtKB-KW"/>
</dbReference>
<feature type="region of interest" description="Disordered" evidence="6">
    <location>
        <begin position="143"/>
        <end position="171"/>
    </location>
</feature>
<evidence type="ECO:0000256" key="1">
    <source>
        <dbReference type="ARBA" id="ARBA00002868"/>
    </source>
</evidence>
<dbReference type="PANTHER" id="PTHR38099">
    <property type="entry name" value="LARGE RIBOSOMAL RNA SUBUNIT ACCUMULATION PROTEIN YCED"/>
    <property type="match status" value="1"/>
</dbReference>
<name>A0AA35V7G9_METCP</name>
<evidence type="ECO:0000256" key="6">
    <source>
        <dbReference type="SAM" id="MobiDB-lite"/>
    </source>
</evidence>
<keyword evidence="4" id="KW-0690">Ribosome biogenesis</keyword>
<evidence type="ECO:0000256" key="2">
    <source>
        <dbReference type="ARBA" id="ARBA00010740"/>
    </source>
</evidence>
<dbReference type="EMBL" id="OX458332">
    <property type="protein sequence ID" value="CAI8856821.1"/>
    <property type="molecule type" value="Genomic_DNA"/>
</dbReference>
<evidence type="ECO:0000313" key="7">
    <source>
        <dbReference type="EMBL" id="CAI8856821.1"/>
    </source>
</evidence>
<accession>A0AA35V7G9</accession>
<reference evidence="7" key="1">
    <citation type="submission" date="2023-03" db="EMBL/GenBank/DDBJ databases">
        <authorList>
            <person name="Pearce D."/>
        </authorList>
    </citation>
    <scope>NUCLEOTIDE SEQUENCE</scope>
    <source>
        <strain evidence="7">Mc</strain>
    </source>
</reference>
<dbReference type="InterPro" id="IPR039255">
    <property type="entry name" value="YceD_bac"/>
</dbReference>
<dbReference type="AlphaFoldDB" id="A0AA35V7G9"/>
<sequence>MLSRLPEFVDPLRFADKCRRVAGELSLTLFDRIEESLFERAGNVRVALDFGKDGRWSVVTGTVETDLVLRCQLCLDRLPWPVRLRVALGVVASLEEADHLPASYEPLLFDGRAPIRLSDLVQDELVLAIPLIPQHAACGDAAPLGPRAEKGKRENPFAVLEQLKNNDSKSS</sequence>
<dbReference type="InterPro" id="IPR003772">
    <property type="entry name" value="YceD"/>
</dbReference>
<protein>
    <recommendedName>
        <fullName evidence="3">Large ribosomal RNA subunit accumulation protein YceD</fullName>
    </recommendedName>
    <alternativeName>
        <fullName evidence="5">23S rRNA accumulation protein YceD</fullName>
    </alternativeName>
</protein>
<dbReference type="Proteomes" id="UP001158598">
    <property type="component" value="Chromosome"/>
</dbReference>
<dbReference type="GO" id="GO:0005829">
    <property type="term" value="C:cytosol"/>
    <property type="evidence" value="ECO:0007669"/>
    <property type="project" value="TreeGrafter"/>
</dbReference>
<evidence type="ECO:0000256" key="3">
    <source>
        <dbReference type="ARBA" id="ARBA00015716"/>
    </source>
</evidence>
<evidence type="ECO:0000256" key="5">
    <source>
        <dbReference type="ARBA" id="ARBA00031841"/>
    </source>
</evidence>